<dbReference type="PANTHER" id="PTHR43415">
    <property type="entry name" value="SPERMIDINE N(1)-ACETYLTRANSFERASE"/>
    <property type="match status" value="1"/>
</dbReference>
<dbReference type="PROSITE" id="PS51186">
    <property type="entry name" value="GNAT"/>
    <property type="match status" value="1"/>
</dbReference>
<name>A0A0D8L861_MORMO</name>
<dbReference type="GO" id="GO:0016747">
    <property type="term" value="F:acyltransferase activity, transferring groups other than amino-acyl groups"/>
    <property type="evidence" value="ECO:0007669"/>
    <property type="project" value="InterPro"/>
</dbReference>
<dbReference type="Gene3D" id="3.40.630.30">
    <property type="match status" value="1"/>
</dbReference>
<reference evidence="2 3" key="1">
    <citation type="submission" date="2015-02" db="EMBL/GenBank/DDBJ databases">
        <title>Whole genome shotgun sequencing of cultured foodborne pathogen.</title>
        <authorList>
            <person name="Timme R."/>
            <person name="Allard M.W."/>
            <person name="Strain E."/>
            <person name="Evans P.S."/>
            <person name="Brown E."/>
        </authorList>
    </citation>
    <scope>NUCLEOTIDE SEQUENCE [LARGE SCALE GENOMIC DNA]</scope>
    <source>
        <strain evidence="2 3">GCSL-TSO-24</strain>
    </source>
</reference>
<evidence type="ECO:0000313" key="2">
    <source>
        <dbReference type="EMBL" id="KJF77949.1"/>
    </source>
</evidence>
<dbReference type="SUPFAM" id="SSF55729">
    <property type="entry name" value="Acyl-CoA N-acyltransferases (Nat)"/>
    <property type="match status" value="1"/>
</dbReference>
<evidence type="ECO:0000313" key="3">
    <source>
        <dbReference type="Proteomes" id="UP000032582"/>
    </source>
</evidence>
<dbReference type="InterPro" id="IPR016181">
    <property type="entry name" value="Acyl_CoA_acyltransferase"/>
</dbReference>
<dbReference type="AlphaFoldDB" id="A0A0D8L861"/>
<evidence type="ECO:0000259" key="1">
    <source>
        <dbReference type="PROSITE" id="PS51186"/>
    </source>
</evidence>
<dbReference type="InterPro" id="IPR000182">
    <property type="entry name" value="GNAT_dom"/>
</dbReference>
<dbReference type="Proteomes" id="UP000032582">
    <property type="component" value="Unassembled WGS sequence"/>
</dbReference>
<sequence length="160" mass="18270">MHVRPILPEDEPLLKAFIDRVTKEDLYYRYFSEISEFTHDDLAKMTQIDYDREMAFVAVDSGGQIIGVTRAMSDPDNREAEFAVLVRSDMKGNTLGYQLMCKLLTYTKSRGILLLTAITMPENRNMIRLAKKLGFTVETQFEDGIVNLTLHLNSEISAVQ</sequence>
<dbReference type="EMBL" id="JZSH01000087">
    <property type="protein sequence ID" value="KJF77949.1"/>
    <property type="molecule type" value="Genomic_DNA"/>
</dbReference>
<organism evidence="2 3">
    <name type="scientific">Morganella morganii</name>
    <name type="common">Proteus morganii</name>
    <dbReference type="NCBI Taxonomy" id="582"/>
    <lineage>
        <taxon>Bacteria</taxon>
        <taxon>Pseudomonadati</taxon>
        <taxon>Pseudomonadota</taxon>
        <taxon>Gammaproteobacteria</taxon>
        <taxon>Enterobacterales</taxon>
        <taxon>Morganellaceae</taxon>
        <taxon>Morganella</taxon>
    </lineage>
</organism>
<dbReference type="PANTHER" id="PTHR43415:SF3">
    <property type="entry name" value="GNAT-FAMILY ACETYLTRANSFERASE"/>
    <property type="match status" value="1"/>
</dbReference>
<accession>A0A0D8L861</accession>
<proteinExistence type="predicted"/>
<gene>
    <name evidence="2" type="ORF">UA45_09230</name>
</gene>
<comment type="caution">
    <text evidence="2">The sequence shown here is derived from an EMBL/GenBank/DDBJ whole genome shotgun (WGS) entry which is preliminary data.</text>
</comment>
<dbReference type="PATRIC" id="fig|582.24.peg.2869"/>
<dbReference type="Pfam" id="PF00583">
    <property type="entry name" value="Acetyltransf_1"/>
    <property type="match status" value="1"/>
</dbReference>
<protein>
    <recommendedName>
        <fullName evidence="1">N-acetyltransferase domain-containing protein</fullName>
    </recommendedName>
</protein>
<feature type="domain" description="N-acetyltransferase" evidence="1">
    <location>
        <begin position="1"/>
        <end position="153"/>
    </location>
</feature>